<feature type="signal peptide" evidence="3">
    <location>
        <begin position="1"/>
        <end position="20"/>
    </location>
</feature>
<evidence type="ECO:0000313" key="6">
    <source>
        <dbReference type="Proteomes" id="UP000366872"/>
    </source>
</evidence>
<keyword evidence="6" id="KW-1185">Reference proteome</keyword>
<dbReference type="Gene3D" id="2.60.120.200">
    <property type="match status" value="1"/>
</dbReference>
<dbReference type="EMBL" id="CAAHFG010000001">
    <property type="protein sequence ID" value="VGO11475.1"/>
    <property type="molecule type" value="Genomic_DNA"/>
</dbReference>
<evidence type="ECO:0000256" key="3">
    <source>
        <dbReference type="SAM" id="SignalP"/>
    </source>
</evidence>
<proteinExistence type="predicted"/>
<dbReference type="SUPFAM" id="SSF49899">
    <property type="entry name" value="Concanavalin A-like lectins/glucanases"/>
    <property type="match status" value="1"/>
</dbReference>
<dbReference type="AlphaFoldDB" id="A0A6C2TV55"/>
<keyword evidence="2" id="KW-1015">Disulfide bond</keyword>
<accession>A0A6C2TV55</accession>
<evidence type="ECO:0000256" key="1">
    <source>
        <dbReference type="ARBA" id="ARBA00022729"/>
    </source>
</evidence>
<name>A0A6C2TV55_PONDE</name>
<feature type="domain" description="LamG-like jellyroll fold" evidence="4">
    <location>
        <begin position="97"/>
        <end position="231"/>
    </location>
</feature>
<dbReference type="PANTHER" id="PTHR42535:SF2">
    <property type="entry name" value="CHROMOSOME UNDETERMINED SCAFFOLD_146, WHOLE GENOME SHOTGUN SEQUENCE"/>
    <property type="match status" value="1"/>
</dbReference>
<gene>
    <name evidence="5" type="ORF">PDESU_00019</name>
</gene>
<keyword evidence="1 3" id="KW-0732">Signal</keyword>
<feature type="chain" id="PRO_5025562153" description="LamG-like jellyroll fold domain-containing protein" evidence="3">
    <location>
        <begin position="21"/>
        <end position="263"/>
    </location>
</feature>
<dbReference type="RefSeq" id="WP_136077228.1">
    <property type="nucleotide sequence ID" value="NZ_CAAHFG010000001.1"/>
</dbReference>
<sequence>MKKNKAILAVAFALVCGAHAALIGEWSFDGQNMYNAAETPATTHRGIYRYHNGTAMVNSETGVFSTDTRLGEGYSLDLSAAKAHMYIHDSTTYLPTTTFTYSVFVKVDGWQDGTWDTILSKQSGGSAGFALRHTSNLDYTGVDLIGETTNIRDVTDQVNVADNGWHHLAFTYDGTTAKYYIDGVLRRSLASDFTPDTGSFLVLGAQDTAGNEQFGGLVDDLSVYDTALTAEEIAAIAIPEPATLGMVLSFSVAIVAIRRRLIM</sequence>
<reference evidence="5 6" key="1">
    <citation type="submission" date="2019-04" db="EMBL/GenBank/DDBJ databases">
        <authorList>
            <person name="Van Vliet M D."/>
        </authorList>
    </citation>
    <scope>NUCLEOTIDE SEQUENCE [LARGE SCALE GENOMIC DNA]</scope>
    <source>
        <strain evidence="5 6">F1</strain>
    </source>
</reference>
<dbReference type="PANTHER" id="PTHR42535">
    <property type="entry name" value="OOKINETE PROTEIN, PUTATIVE-RELATED"/>
    <property type="match status" value="1"/>
</dbReference>
<protein>
    <recommendedName>
        <fullName evidence="4">LamG-like jellyroll fold domain-containing protein</fullName>
    </recommendedName>
</protein>
<dbReference type="InterPro" id="IPR006558">
    <property type="entry name" value="LamG-like"/>
</dbReference>
<evidence type="ECO:0000313" key="5">
    <source>
        <dbReference type="EMBL" id="VGO11475.1"/>
    </source>
</evidence>
<dbReference type="Pfam" id="PF13385">
    <property type="entry name" value="Laminin_G_3"/>
    <property type="match status" value="1"/>
</dbReference>
<dbReference type="Proteomes" id="UP000366872">
    <property type="component" value="Unassembled WGS sequence"/>
</dbReference>
<organism evidence="5 6">
    <name type="scientific">Pontiella desulfatans</name>
    <dbReference type="NCBI Taxonomy" id="2750659"/>
    <lineage>
        <taxon>Bacteria</taxon>
        <taxon>Pseudomonadati</taxon>
        <taxon>Kiritimatiellota</taxon>
        <taxon>Kiritimatiellia</taxon>
        <taxon>Kiritimatiellales</taxon>
        <taxon>Pontiellaceae</taxon>
        <taxon>Pontiella</taxon>
    </lineage>
</organism>
<dbReference type="SMART" id="SM00560">
    <property type="entry name" value="LamGL"/>
    <property type="match status" value="1"/>
</dbReference>
<evidence type="ECO:0000259" key="4">
    <source>
        <dbReference type="SMART" id="SM00560"/>
    </source>
</evidence>
<evidence type="ECO:0000256" key="2">
    <source>
        <dbReference type="ARBA" id="ARBA00023157"/>
    </source>
</evidence>
<dbReference type="InterPro" id="IPR013320">
    <property type="entry name" value="ConA-like_dom_sf"/>
</dbReference>